<feature type="transmembrane region" description="Helical" evidence="1">
    <location>
        <begin position="45"/>
        <end position="66"/>
    </location>
</feature>
<evidence type="ECO:0000313" key="2">
    <source>
        <dbReference type="EMBL" id="RIO45634.1"/>
    </source>
</evidence>
<keyword evidence="1" id="KW-0812">Transmembrane</keyword>
<gene>
    <name evidence="2" type="ORF">BUZ57_07125</name>
</gene>
<dbReference type="EMBL" id="QXVO01000018">
    <property type="protein sequence ID" value="RIO45634.1"/>
    <property type="molecule type" value="Genomic_DNA"/>
</dbReference>
<feature type="transmembrane region" description="Helical" evidence="1">
    <location>
        <begin position="21"/>
        <end position="39"/>
    </location>
</feature>
<dbReference type="RefSeq" id="WP_142923195.1">
    <property type="nucleotide sequence ID" value="NZ_QXVO01000018.1"/>
</dbReference>
<organism evidence="2 3">
    <name type="scientific">Staphylococcus hyicus</name>
    <dbReference type="NCBI Taxonomy" id="1284"/>
    <lineage>
        <taxon>Bacteria</taxon>
        <taxon>Bacillati</taxon>
        <taxon>Bacillota</taxon>
        <taxon>Bacilli</taxon>
        <taxon>Bacillales</taxon>
        <taxon>Staphylococcaceae</taxon>
        <taxon>Staphylococcus</taxon>
    </lineage>
</organism>
<evidence type="ECO:0000256" key="1">
    <source>
        <dbReference type="SAM" id="Phobius"/>
    </source>
</evidence>
<dbReference type="AlphaFoldDB" id="A0A418JIR4"/>
<keyword evidence="1" id="KW-0472">Membrane</keyword>
<feature type="transmembrane region" description="Helical" evidence="1">
    <location>
        <begin position="86"/>
        <end position="104"/>
    </location>
</feature>
<dbReference type="Proteomes" id="UP000285625">
    <property type="component" value="Unassembled WGS sequence"/>
</dbReference>
<name>A0A418JIR4_STAHY</name>
<proteinExistence type="predicted"/>
<evidence type="ECO:0000313" key="3">
    <source>
        <dbReference type="Proteomes" id="UP000285625"/>
    </source>
</evidence>
<protein>
    <submittedName>
        <fullName evidence="2">Uncharacterized protein</fullName>
    </submittedName>
</protein>
<comment type="caution">
    <text evidence="2">The sequence shown here is derived from an EMBL/GenBank/DDBJ whole genome shotgun (WGS) entry which is preliminary data.</text>
</comment>
<keyword evidence="1" id="KW-1133">Transmembrane helix</keyword>
<accession>A0A418JIR4</accession>
<reference evidence="2 3" key="1">
    <citation type="journal article" date="2016" name="Front. Microbiol.">
        <title>Comprehensive Phylogenetic Analysis of Bovine Non-aureus Staphylococci Species Based on Whole-Genome Sequencing.</title>
        <authorList>
            <person name="Naushad S."/>
            <person name="Barkema H.W."/>
            <person name="Luby C."/>
            <person name="Condas L.A."/>
            <person name="Nobrega D.B."/>
            <person name="Carson D.A."/>
            <person name="De Buck J."/>
        </authorList>
    </citation>
    <scope>NUCLEOTIDE SEQUENCE [LARGE SCALE GENOMIC DNA]</scope>
    <source>
        <strain evidence="2 3">SNUC 5959</strain>
    </source>
</reference>
<sequence>MKRQLDERQMIVDDKSIIRTFAFFFVSIVIFIVFLGLVSLKSTEIQLSLIGIICLTFIYMAIDSFLVKTLYTDVSDKKGIYKKIKVAVFSLGLFNLFIWIFSYIHDIQIH</sequence>
<feature type="non-terminal residue" evidence="2">
    <location>
        <position position="110"/>
    </location>
</feature>